<evidence type="ECO:0000313" key="3">
    <source>
        <dbReference type="EMBL" id="KAK4475440.1"/>
    </source>
</evidence>
<comment type="caution">
    <text evidence="3">The sequence shown here is derived from an EMBL/GenBank/DDBJ whole genome shotgun (WGS) entry which is preliminary data.</text>
</comment>
<reference evidence="3" key="1">
    <citation type="submission" date="2022-04" db="EMBL/GenBank/DDBJ databases">
        <authorList>
            <person name="Xu L."/>
            <person name="Lv Z."/>
        </authorList>
    </citation>
    <scope>NUCLEOTIDE SEQUENCE</scope>
    <source>
        <strain evidence="3">LV_2022a</strain>
    </source>
</reference>
<keyword evidence="2" id="KW-0472">Membrane</keyword>
<reference evidence="3" key="2">
    <citation type="journal article" date="2023" name="Infect Dis Poverty">
        <title>Chromosome-scale genome of the human blood fluke Schistosoma mekongi and its implications for public health.</title>
        <authorList>
            <person name="Zhou M."/>
            <person name="Xu L."/>
            <person name="Xu D."/>
            <person name="Chen W."/>
            <person name="Khan J."/>
            <person name="Hu Y."/>
            <person name="Huang H."/>
            <person name="Wei H."/>
            <person name="Zhang Y."/>
            <person name="Chusongsang P."/>
            <person name="Tanasarnprasert K."/>
            <person name="Hu X."/>
            <person name="Limpanont Y."/>
            <person name="Lv Z."/>
        </authorList>
    </citation>
    <scope>NUCLEOTIDE SEQUENCE</scope>
    <source>
        <strain evidence="3">LV_2022a</strain>
    </source>
</reference>
<dbReference type="Proteomes" id="UP001292079">
    <property type="component" value="Unassembled WGS sequence"/>
</dbReference>
<evidence type="ECO:0000313" key="4">
    <source>
        <dbReference type="Proteomes" id="UP001292079"/>
    </source>
</evidence>
<feature type="compositionally biased region" description="Polar residues" evidence="1">
    <location>
        <begin position="129"/>
        <end position="147"/>
    </location>
</feature>
<proteinExistence type="predicted"/>
<dbReference type="EMBL" id="JALJAT010000001">
    <property type="protein sequence ID" value="KAK4475440.1"/>
    <property type="molecule type" value="Genomic_DNA"/>
</dbReference>
<feature type="transmembrane region" description="Helical" evidence="2">
    <location>
        <begin position="6"/>
        <end position="27"/>
    </location>
</feature>
<sequence>MTVEIATPLIAFGCALIVFLIFIICLVSNHVMCTKSNQPSYNPPQHSLDTYLYPVIRHSMHIKEEPIQPEYGNIQLKMDNPTVNKSDIGEILASHIQEVENNDENYENNETPLEFAYEGQEEETLEQGDLSSPINSQKTDQQLSLVNNPPGFE</sequence>
<gene>
    <name evidence="3" type="ORF">MN116_000797</name>
</gene>
<evidence type="ECO:0000256" key="2">
    <source>
        <dbReference type="SAM" id="Phobius"/>
    </source>
</evidence>
<name>A0AAE1ZK99_SCHME</name>
<protein>
    <submittedName>
        <fullName evidence="3">Uncharacterized protein</fullName>
    </submittedName>
</protein>
<organism evidence="3 4">
    <name type="scientific">Schistosoma mekongi</name>
    <name type="common">Parasitic worm</name>
    <dbReference type="NCBI Taxonomy" id="38744"/>
    <lineage>
        <taxon>Eukaryota</taxon>
        <taxon>Metazoa</taxon>
        <taxon>Spiralia</taxon>
        <taxon>Lophotrochozoa</taxon>
        <taxon>Platyhelminthes</taxon>
        <taxon>Trematoda</taxon>
        <taxon>Digenea</taxon>
        <taxon>Strigeidida</taxon>
        <taxon>Schistosomatoidea</taxon>
        <taxon>Schistosomatidae</taxon>
        <taxon>Schistosoma</taxon>
    </lineage>
</organism>
<evidence type="ECO:0000256" key="1">
    <source>
        <dbReference type="SAM" id="MobiDB-lite"/>
    </source>
</evidence>
<keyword evidence="2" id="KW-1133">Transmembrane helix</keyword>
<keyword evidence="2" id="KW-0812">Transmembrane</keyword>
<feature type="region of interest" description="Disordered" evidence="1">
    <location>
        <begin position="119"/>
        <end position="153"/>
    </location>
</feature>
<keyword evidence="4" id="KW-1185">Reference proteome</keyword>
<dbReference type="AlphaFoldDB" id="A0AAE1ZK99"/>
<accession>A0AAE1ZK99</accession>